<dbReference type="PANTHER" id="PTHR11705:SF143">
    <property type="entry name" value="SLL0236 PROTEIN"/>
    <property type="match status" value="1"/>
</dbReference>
<dbReference type="SUPFAM" id="SSF53187">
    <property type="entry name" value="Zn-dependent exopeptidases"/>
    <property type="match status" value="1"/>
</dbReference>
<protein>
    <submittedName>
        <fullName evidence="11">M14 family metallopeptidase</fullName>
    </submittedName>
</protein>
<dbReference type="PANTHER" id="PTHR11705">
    <property type="entry name" value="PROTEASE FAMILY M14 CARBOXYPEPTIDASE A,B"/>
    <property type="match status" value="1"/>
</dbReference>
<comment type="cofactor">
    <cofactor evidence="1">
        <name>Zn(2+)</name>
        <dbReference type="ChEBI" id="CHEBI:29105"/>
    </cofactor>
</comment>
<reference evidence="11 12" key="1">
    <citation type="submission" date="2023-11" db="EMBL/GenBank/DDBJ databases">
        <title>A Novel Polar Bacteriovorax (B. antarcticus) Isolated from the Biocrust in Antarctica.</title>
        <authorList>
            <person name="Mun W."/>
            <person name="Choi S.Y."/>
            <person name="Mitchell R.J."/>
        </authorList>
    </citation>
    <scope>NUCLEOTIDE SEQUENCE [LARGE SCALE GENOMIC DNA]</scope>
    <source>
        <strain evidence="11 12">PP10</strain>
    </source>
</reference>
<evidence type="ECO:0000256" key="9">
    <source>
        <dbReference type="SAM" id="SignalP"/>
    </source>
</evidence>
<feature type="signal peptide" evidence="9">
    <location>
        <begin position="1"/>
        <end position="19"/>
    </location>
</feature>
<name>A0ABU5VYT6_9BACT</name>
<keyword evidence="3" id="KW-0645">Protease</keyword>
<comment type="caution">
    <text evidence="11">The sequence shown here is derived from an EMBL/GenBank/DDBJ whole genome shotgun (WGS) entry which is preliminary data.</text>
</comment>
<evidence type="ECO:0000313" key="11">
    <source>
        <dbReference type="EMBL" id="MEA9357479.1"/>
    </source>
</evidence>
<dbReference type="PROSITE" id="PS52035">
    <property type="entry name" value="PEPTIDASE_M14"/>
    <property type="match status" value="1"/>
</dbReference>
<organism evidence="11 12">
    <name type="scientific">Bacteriovorax antarcticus</name>
    <dbReference type="NCBI Taxonomy" id="3088717"/>
    <lineage>
        <taxon>Bacteria</taxon>
        <taxon>Pseudomonadati</taxon>
        <taxon>Bdellovibrionota</taxon>
        <taxon>Bacteriovoracia</taxon>
        <taxon>Bacteriovoracales</taxon>
        <taxon>Bacteriovoracaceae</taxon>
        <taxon>Bacteriovorax</taxon>
    </lineage>
</organism>
<dbReference type="InterPro" id="IPR000834">
    <property type="entry name" value="Peptidase_M14"/>
</dbReference>
<dbReference type="Proteomes" id="UP001302274">
    <property type="component" value="Unassembled WGS sequence"/>
</dbReference>
<evidence type="ECO:0000256" key="2">
    <source>
        <dbReference type="ARBA" id="ARBA00005988"/>
    </source>
</evidence>
<evidence type="ECO:0000313" key="12">
    <source>
        <dbReference type="Proteomes" id="UP001302274"/>
    </source>
</evidence>
<evidence type="ECO:0000259" key="10">
    <source>
        <dbReference type="PROSITE" id="PS52035"/>
    </source>
</evidence>
<dbReference type="Pfam" id="PF00246">
    <property type="entry name" value="Peptidase_M14"/>
    <property type="match status" value="1"/>
</dbReference>
<evidence type="ECO:0000256" key="1">
    <source>
        <dbReference type="ARBA" id="ARBA00001947"/>
    </source>
</evidence>
<feature type="chain" id="PRO_5045647730" evidence="9">
    <location>
        <begin position="20"/>
        <end position="345"/>
    </location>
</feature>
<dbReference type="SMART" id="SM00631">
    <property type="entry name" value="Zn_pept"/>
    <property type="match status" value="1"/>
</dbReference>
<dbReference type="PRINTS" id="PR00765">
    <property type="entry name" value="CRBOXYPTASEA"/>
</dbReference>
<feature type="active site" description="Proton donor/acceptor" evidence="8">
    <location>
        <position position="314"/>
    </location>
</feature>
<keyword evidence="7" id="KW-0482">Metalloprotease</keyword>
<dbReference type="InterPro" id="IPR057246">
    <property type="entry name" value="CARBOXYPEPT_ZN_1"/>
</dbReference>
<dbReference type="EMBL" id="JAYGJQ010000002">
    <property type="protein sequence ID" value="MEA9357479.1"/>
    <property type="molecule type" value="Genomic_DNA"/>
</dbReference>
<keyword evidence="6" id="KW-0862">Zinc</keyword>
<evidence type="ECO:0000256" key="4">
    <source>
        <dbReference type="ARBA" id="ARBA00022723"/>
    </source>
</evidence>
<dbReference type="Gene3D" id="3.40.630.10">
    <property type="entry name" value="Zn peptidases"/>
    <property type="match status" value="1"/>
</dbReference>
<dbReference type="RefSeq" id="WP_323577499.1">
    <property type="nucleotide sequence ID" value="NZ_JAYGJQ010000002.1"/>
</dbReference>
<evidence type="ECO:0000256" key="5">
    <source>
        <dbReference type="ARBA" id="ARBA00022801"/>
    </source>
</evidence>
<keyword evidence="5" id="KW-0378">Hydrolase</keyword>
<proteinExistence type="inferred from homology"/>
<evidence type="ECO:0000256" key="8">
    <source>
        <dbReference type="PROSITE-ProRule" id="PRU01379"/>
    </source>
</evidence>
<keyword evidence="12" id="KW-1185">Reference proteome</keyword>
<evidence type="ECO:0000256" key="6">
    <source>
        <dbReference type="ARBA" id="ARBA00022833"/>
    </source>
</evidence>
<feature type="domain" description="Peptidase M14" evidence="10">
    <location>
        <begin position="89"/>
        <end position="344"/>
    </location>
</feature>
<accession>A0ABU5VYT6</accession>
<gene>
    <name evidence="11" type="ORF">SHI21_14725</name>
</gene>
<sequence length="345" mass="39073">MFRKLLFLSLLLAVNVTLAAEQIRSYQVSVNPLKMNKIAKQFEVVQKLEKGFEVYVLEERVPEFLKLAPHAVLLQKNIHSETADKAIPVYRNYAQVENDLKAFAADFKNLATLETYGVTKQGRNLYVLKLSTGGENKPRLMITAATHGDELITTEVLFNLTGELLKGYGVDARLTKILDGRDIYIIPVVSADSFEARQRYVQNMDPNRAYPWPDEPNNKTVDVIQSMMDLTNKVKFTGSLDLHAYGKLVMYPWGYTRKAPTNAADVVTFKDLVVSMAKDNQYKAGQISTTIYVAEGSSADYFYWKTGTKAVAAELGKEKIPHWDKIPAITTEAREMVWTFLEYFN</sequence>
<keyword evidence="4" id="KW-0479">Metal-binding</keyword>
<evidence type="ECO:0000256" key="3">
    <source>
        <dbReference type="ARBA" id="ARBA00022670"/>
    </source>
</evidence>
<comment type="similarity">
    <text evidence="2 8">Belongs to the peptidase M14 family.</text>
</comment>
<keyword evidence="9" id="KW-0732">Signal</keyword>
<evidence type="ECO:0000256" key="7">
    <source>
        <dbReference type="ARBA" id="ARBA00023049"/>
    </source>
</evidence>
<dbReference type="PROSITE" id="PS00132">
    <property type="entry name" value="CARBOXYPEPT_ZN_1"/>
    <property type="match status" value="1"/>
</dbReference>